<dbReference type="SMART" id="SM00420">
    <property type="entry name" value="HTH_DEOR"/>
    <property type="match status" value="1"/>
</dbReference>
<accession>A0A2R5ER68</accession>
<dbReference type="Pfam" id="PF00455">
    <property type="entry name" value="DeoRC"/>
    <property type="match status" value="1"/>
</dbReference>
<evidence type="ECO:0000259" key="3">
    <source>
        <dbReference type="PROSITE" id="PS51000"/>
    </source>
</evidence>
<evidence type="ECO:0000256" key="1">
    <source>
        <dbReference type="ARBA" id="ARBA00023015"/>
    </source>
</evidence>
<organism evidence="4 5">
    <name type="scientific">Paenibacillus agaridevorans</name>
    <dbReference type="NCBI Taxonomy" id="171404"/>
    <lineage>
        <taxon>Bacteria</taxon>
        <taxon>Bacillati</taxon>
        <taxon>Bacillota</taxon>
        <taxon>Bacilli</taxon>
        <taxon>Bacillales</taxon>
        <taxon>Paenibacillaceae</taxon>
        <taxon>Paenibacillus</taxon>
    </lineage>
</organism>
<keyword evidence="2" id="KW-0804">Transcription</keyword>
<dbReference type="PROSITE" id="PS51000">
    <property type="entry name" value="HTH_DEOR_2"/>
    <property type="match status" value="1"/>
</dbReference>
<dbReference type="InterPro" id="IPR036388">
    <property type="entry name" value="WH-like_DNA-bd_sf"/>
</dbReference>
<dbReference type="PANTHER" id="PTHR30363">
    <property type="entry name" value="HTH-TYPE TRANSCRIPTIONAL REGULATOR SRLR-RELATED"/>
    <property type="match status" value="1"/>
</dbReference>
<name>A0A2R5ER68_9BACL</name>
<comment type="caution">
    <text evidence="4">The sequence shown here is derived from an EMBL/GenBank/DDBJ whole genome shotgun (WGS) entry which is preliminary data.</text>
</comment>
<keyword evidence="5" id="KW-1185">Reference proteome</keyword>
<dbReference type="Gene3D" id="1.10.10.10">
    <property type="entry name" value="Winged helix-like DNA-binding domain superfamily/Winged helix DNA-binding domain"/>
    <property type="match status" value="1"/>
</dbReference>
<dbReference type="AlphaFoldDB" id="A0A2R5ER68"/>
<dbReference type="SMART" id="SM01134">
    <property type="entry name" value="DeoRC"/>
    <property type="match status" value="1"/>
</dbReference>
<gene>
    <name evidence="4" type="ORF">PAT3040_00780</name>
</gene>
<feature type="domain" description="HTH deoR-type" evidence="3">
    <location>
        <begin position="1"/>
        <end position="46"/>
    </location>
</feature>
<evidence type="ECO:0000256" key="2">
    <source>
        <dbReference type="ARBA" id="ARBA00023163"/>
    </source>
</evidence>
<evidence type="ECO:0000313" key="5">
    <source>
        <dbReference type="Proteomes" id="UP000245202"/>
    </source>
</evidence>
<dbReference type="PANTHER" id="PTHR30363:SF44">
    <property type="entry name" value="AGA OPERON TRANSCRIPTIONAL REPRESSOR-RELATED"/>
    <property type="match status" value="1"/>
</dbReference>
<dbReference type="GO" id="GO:0003700">
    <property type="term" value="F:DNA-binding transcription factor activity"/>
    <property type="evidence" value="ECO:0007669"/>
    <property type="project" value="InterPro"/>
</dbReference>
<reference evidence="4 5" key="1">
    <citation type="submission" date="2017-08" db="EMBL/GenBank/DDBJ databases">
        <title>Substantial Increase in Enzyme Production by Combined Drug-Resistance Mutations in Paenibacillus agaridevorans.</title>
        <authorList>
            <person name="Tanaka Y."/>
            <person name="Funane K."/>
            <person name="Hosaka T."/>
            <person name="Shiwa Y."/>
            <person name="Fujita N."/>
            <person name="Miyazaki T."/>
            <person name="Yoshikawa H."/>
            <person name="Murakami K."/>
            <person name="Kasahara K."/>
            <person name="Inaoka T."/>
            <person name="Hiraga Y."/>
            <person name="Ochi K."/>
        </authorList>
    </citation>
    <scope>NUCLEOTIDE SEQUENCE [LARGE SCALE GENOMIC DNA]</scope>
    <source>
        <strain evidence="4 5">T-3040</strain>
    </source>
</reference>
<protein>
    <submittedName>
        <fullName evidence="4">DeoR family transcriptional regulator</fullName>
    </submittedName>
</protein>
<dbReference type="SUPFAM" id="SSF46785">
    <property type="entry name" value="Winged helix' DNA-binding domain"/>
    <property type="match status" value="1"/>
</dbReference>
<sequence>MLKEKSSVTVSELMTLFGVSIETVRRDLEYLEKNQALKRVHGGAVCNQKMKMAARLEERTSENRELKGQLARKALQYIREDDMIVIDSGSTAMELAPLLKEHCRRLKIATNSPEVFAALCDVEGFDMIQIGGQYLREEKAFYGHMALETIKRLHFTKAFIFPSTISLRYGIGLFHHELFDIQRGFIEHSDEVFILADSSKFETPATIKVCDLSTSFHIITDSKLPDHVFSLYKNKSLNIIKSME</sequence>
<keyword evidence="1" id="KW-0805">Transcription regulation</keyword>
<dbReference type="InterPro" id="IPR014036">
    <property type="entry name" value="DeoR-like_C"/>
</dbReference>
<evidence type="ECO:0000313" key="4">
    <source>
        <dbReference type="EMBL" id="GBG06263.1"/>
    </source>
</evidence>
<dbReference type="SUPFAM" id="SSF100950">
    <property type="entry name" value="NagB/RpiA/CoA transferase-like"/>
    <property type="match status" value="1"/>
</dbReference>
<dbReference type="Pfam" id="PF08220">
    <property type="entry name" value="HTH_DeoR"/>
    <property type="match status" value="1"/>
</dbReference>
<proteinExistence type="predicted"/>
<dbReference type="InterPro" id="IPR050313">
    <property type="entry name" value="Carb_Metab_HTH_regulators"/>
</dbReference>
<dbReference type="EMBL" id="BDQX01000039">
    <property type="protein sequence ID" value="GBG06263.1"/>
    <property type="molecule type" value="Genomic_DNA"/>
</dbReference>
<dbReference type="InterPro" id="IPR036390">
    <property type="entry name" value="WH_DNA-bd_sf"/>
</dbReference>
<dbReference type="Proteomes" id="UP000245202">
    <property type="component" value="Unassembled WGS sequence"/>
</dbReference>
<dbReference type="InterPro" id="IPR001034">
    <property type="entry name" value="DeoR_HTH"/>
</dbReference>
<dbReference type="InterPro" id="IPR037171">
    <property type="entry name" value="NagB/RpiA_transferase-like"/>
</dbReference>
<dbReference type="PRINTS" id="PR00037">
    <property type="entry name" value="HTHLACR"/>
</dbReference>